<evidence type="ECO:0000256" key="7">
    <source>
        <dbReference type="ARBA" id="ARBA00022989"/>
    </source>
</evidence>
<dbReference type="InterPro" id="IPR004358">
    <property type="entry name" value="Sig_transdc_His_kin-like_C"/>
</dbReference>
<dbReference type="InterPro" id="IPR003594">
    <property type="entry name" value="HATPase_dom"/>
</dbReference>
<dbReference type="SUPFAM" id="SSF55874">
    <property type="entry name" value="ATPase domain of HSP90 chaperone/DNA topoisomerase II/histidine kinase"/>
    <property type="match status" value="1"/>
</dbReference>
<evidence type="ECO:0000256" key="9">
    <source>
        <dbReference type="SAM" id="Phobius"/>
    </source>
</evidence>
<evidence type="ECO:0000313" key="12">
    <source>
        <dbReference type="Proteomes" id="UP000031197"/>
    </source>
</evidence>
<dbReference type="PANTHER" id="PTHR43065">
    <property type="entry name" value="SENSOR HISTIDINE KINASE"/>
    <property type="match status" value="1"/>
</dbReference>
<dbReference type="InterPro" id="IPR036890">
    <property type="entry name" value="HATPase_C_sf"/>
</dbReference>
<keyword evidence="12" id="KW-1185">Reference proteome</keyword>
<dbReference type="PROSITE" id="PS50109">
    <property type="entry name" value="HIS_KIN"/>
    <property type="match status" value="1"/>
</dbReference>
<dbReference type="PANTHER" id="PTHR43065:SF47">
    <property type="match status" value="1"/>
</dbReference>
<accession>A0A0B3YJK6</accession>
<dbReference type="CDD" id="cd00082">
    <property type="entry name" value="HisKA"/>
    <property type="match status" value="1"/>
</dbReference>
<feature type="coiled-coil region" evidence="8">
    <location>
        <begin position="338"/>
        <end position="372"/>
    </location>
</feature>
<dbReference type="Proteomes" id="UP000031197">
    <property type="component" value="Unassembled WGS sequence"/>
</dbReference>
<dbReference type="OrthoDB" id="2521613at2"/>
<evidence type="ECO:0000256" key="6">
    <source>
        <dbReference type="ARBA" id="ARBA00022692"/>
    </source>
</evidence>
<gene>
    <name evidence="11" type="ORF">RJ41_01975</name>
</gene>
<keyword evidence="8" id="KW-0175">Coiled coil</keyword>
<dbReference type="Gene3D" id="1.10.287.130">
    <property type="match status" value="1"/>
</dbReference>
<dbReference type="Pfam" id="PF21623">
    <property type="entry name" value="HK_sensor_dom_bact"/>
    <property type="match status" value="1"/>
</dbReference>
<protein>
    <recommendedName>
        <fullName evidence="3">histidine kinase</fullName>
        <ecNumber evidence="3">2.7.13.3</ecNumber>
    </recommendedName>
</protein>
<comment type="catalytic activity">
    <reaction evidence="1">
        <text>ATP + protein L-histidine = ADP + protein N-phospho-L-histidine.</text>
        <dbReference type="EC" id="2.7.13.3"/>
    </reaction>
</comment>
<reference evidence="11 12" key="1">
    <citation type="submission" date="2014-12" db="EMBL/GenBank/DDBJ databases">
        <title>Genome sequencing of Alteromonas marina AD001.</title>
        <authorList>
            <person name="Adrian T.G.S."/>
            <person name="Chan K.G."/>
        </authorList>
    </citation>
    <scope>NUCLEOTIDE SEQUENCE [LARGE SCALE GENOMIC DNA]</scope>
    <source>
        <strain evidence="11 12">AD001</strain>
    </source>
</reference>
<dbReference type="Gene3D" id="3.30.450.20">
    <property type="entry name" value="PAS domain"/>
    <property type="match status" value="1"/>
</dbReference>
<dbReference type="InterPro" id="IPR003661">
    <property type="entry name" value="HisK_dim/P_dom"/>
</dbReference>
<evidence type="ECO:0000313" key="11">
    <source>
        <dbReference type="EMBL" id="KHT57428.1"/>
    </source>
</evidence>
<dbReference type="CDD" id="cd00075">
    <property type="entry name" value="HATPase"/>
    <property type="match status" value="1"/>
</dbReference>
<dbReference type="InterPro" id="IPR029151">
    <property type="entry name" value="Sensor-like_sf"/>
</dbReference>
<sequence>MRLPFPRKLLSDKNVIVALLFAILTSFSLSLVIFNSLLDEKLAQISNQHSMVLSKANQSLNTKLGDIRNSTILINNHVIDLLRVNHLTATDVFIHVGKNHPSISQMRWLSTDGQEKIRVNFRKNGHNVVSKERLQNKNSRYYFQEALKNKSGEVYLSSIDLNIENGKIEYPLTTTIRSAITGKDHPLGNGVFIINFALNPLFDELRNASNEMAKILVAKGSGEWMLSPSKNEEWALMLGSKESSANIRLATLWSKVLQNGSESMWRDDNNAIYSAIALNPHGKESFEEESVVLFAYSPPAIYKNQFHAAFIPALFTGIVIGFVFIVWFLRDRHKSLRLNDLAKRLANDRDALQKSLNERELLQEELVESEKLASLGLLVSGVAHELNTPIGGGIMAVSGLQNKVVAIKELLPDKLSYDALHNFLDYADEAVELTLGGLNKSAEIIKRFKRLSIDRGSDDIIVFSLGELLNDLIVSMKPLLKPKRVSINLDIDDDIEMQSYPGVVSQVLQNLVANAAEHAFDGNSANLVTIKVSGKETVTISVCDNGQGIPKKLMSTIFDPFVTSARANGNSGLGLHLVYLWTVNNLRGKINVKSGASGTNFTLIVPANIAVMDPDRAA</sequence>
<keyword evidence="7 9" id="KW-1133">Transmembrane helix</keyword>
<dbReference type="InterPro" id="IPR048760">
    <property type="entry name" value="VP0354-like_sensor_dom"/>
</dbReference>
<keyword evidence="9" id="KW-0472">Membrane</keyword>
<evidence type="ECO:0000256" key="1">
    <source>
        <dbReference type="ARBA" id="ARBA00000085"/>
    </source>
</evidence>
<dbReference type="Gene3D" id="3.30.565.10">
    <property type="entry name" value="Histidine kinase-like ATPase, C-terminal domain"/>
    <property type="match status" value="1"/>
</dbReference>
<dbReference type="InterPro" id="IPR005467">
    <property type="entry name" value="His_kinase_dom"/>
</dbReference>
<name>A0A0B3YJK6_9ALTE</name>
<evidence type="ECO:0000256" key="4">
    <source>
        <dbReference type="ARBA" id="ARBA00022475"/>
    </source>
</evidence>
<dbReference type="EMBL" id="JWLW01000003">
    <property type="protein sequence ID" value="KHT57428.1"/>
    <property type="molecule type" value="Genomic_DNA"/>
</dbReference>
<dbReference type="Pfam" id="PF02518">
    <property type="entry name" value="HATPase_c"/>
    <property type="match status" value="1"/>
</dbReference>
<dbReference type="PRINTS" id="PR00344">
    <property type="entry name" value="BCTRLSENSOR"/>
</dbReference>
<dbReference type="AlphaFoldDB" id="A0A0B3YJK6"/>
<evidence type="ECO:0000256" key="5">
    <source>
        <dbReference type="ARBA" id="ARBA00022553"/>
    </source>
</evidence>
<proteinExistence type="predicted"/>
<dbReference type="EC" id="2.7.13.3" evidence="3"/>
<keyword evidence="4" id="KW-1003">Cell membrane</keyword>
<feature type="domain" description="Histidine kinase" evidence="10">
    <location>
        <begin position="381"/>
        <end position="609"/>
    </location>
</feature>
<dbReference type="GO" id="GO:0005886">
    <property type="term" value="C:plasma membrane"/>
    <property type="evidence" value="ECO:0007669"/>
    <property type="project" value="UniProtKB-SubCell"/>
</dbReference>
<evidence type="ECO:0000256" key="8">
    <source>
        <dbReference type="SAM" id="Coils"/>
    </source>
</evidence>
<comment type="subcellular location">
    <subcellularLocation>
        <location evidence="2">Cell membrane</location>
        <topology evidence="2">Multi-pass membrane protein</topology>
    </subcellularLocation>
</comment>
<evidence type="ECO:0000259" key="10">
    <source>
        <dbReference type="PROSITE" id="PS50109"/>
    </source>
</evidence>
<feature type="transmembrane region" description="Helical" evidence="9">
    <location>
        <begin position="306"/>
        <end position="329"/>
    </location>
</feature>
<evidence type="ECO:0000256" key="2">
    <source>
        <dbReference type="ARBA" id="ARBA00004651"/>
    </source>
</evidence>
<keyword evidence="5" id="KW-0597">Phosphoprotein</keyword>
<dbReference type="GO" id="GO:0000155">
    <property type="term" value="F:phosphorelay sensor kinase activity"/>
    <property type="evidence" value="ECO:0007669"/>
    <property type="project" value="InterPro"/>
</dbReference>
<organism evidence="11 12">
    <name type="scientific">Alteromonas marina</name>
    <dbReference type="NCBI Taxonomy" id="203795"/>
    <lineage>
        <taxon>Bacteria</taxon>
        <taxon>Pseudomonadati</taxon>
        <taxon>Pseudomonadota</taxon>
        <taxon>Gammaproteobacteria</taxon>
        <taxon>Alteromonadales</taxon>
        <taxon>Alteromonadaceae</taxon>
        <taxon>Alteromonas/Salinimonas group</taxon>
        <taxon>Alteromonas</taxon>
    </lineage>
</organism>
<dbReference type="SMART" id="SM00387">
    <property type="entry name" value="HATPase_c"/>
    <property type="match status" value="1"/>
</dbReference>
<keyword evidence="6 9" id="KW-0812">Transmembrane</keyword>
<comment type="caution">
    <text evidence="11">The sequence shown here is derived from an EMBL/GenBank/DDBJ whole genome shotgun (WGS) entry which is preliminary data.</text>
</comment>
<dbReference type="SUPFAM" id="SSF103190">
    <property type="entry name" value="Sensory domain-like"/>
    <property type="match status" value="2"/>
</dbReference>
<dbReference type="RefSeq" id="WP_039216493.1">
    <property type="nucleotide sequence ID" value="NZ_JWLW01000003.1"/>
</dbReference>
<evidence type="ECO:0000256" key="3">
    <source>
        <dbReference type="ARBA" id="ARBA00012438"/>
    </source>
</evidence>